<sequence>MTIQRIDAGARMSDAVIHHQTLYYTSVAADAALDEDITGQTRSALAAVDAMLARCNTDKRRLVDATIFLPDAADFAAMNAVWDNWVEAGSAPVRCTVQAGLMNPRYKIEIQIVATLS</sequence>
<dbReference type="EMBL" id="JAFJYC010000002">
    <property type="protein sequence ID" value="MBT9433047.1"/>
    <property type="molecule type" value="Genomic_DNA"/>
</dbReference>
<dbReference type="InterPro" id="IPR035959">
    <property type="entry name" value="RutC-like_sf"/>
</dbReference>
<name>A0ABS5YDK2_9GAMM</name>
<dbReference type="InterPro" id="IPR006175">
    <property type="entry name" value="YjgF/YER057c/UK114"/>
</dbReference>
<dbReference type="InterPro" id="IPR035709">
    <property type="entry name" value="YoaB-like"/>
</dbReference>
<comment type="similarity">
    <text evidence="1">Belongs to the RutC family.</text>
</comment>
<gene>
    <name evidence="2" type="ORF">JZM24_14590</name>
</gene>
<reference evidence="2 3" key="1">
    <citation type="journal article" date="2021" name="Genome Biol. Evol.">
        <title>The evolution of interdependence in a four-way mealybug symbiosis.</title>
        <authorList>
            <person name="Garber A.I."/>
            <person name="Kupper M."/>
            <person name="Laetsch D.R."/>
            <person name="Weldon S.R."/>
            <person name="Ladinsky M.S."/>
            <person name="Bjorkman P.J."/>
            <person name="McCutcheon J.P."/>
        </authorList>
    </citation>
    <scope>NUCLEOTIDE SEQUENCE [LARGE SCALE GENOMIC DNA]</scope>
    <source>
        <strain evidence="2">SOD</strain>
    </source>
</reference>
<dbReference type="RefSeq" id="WP_215670561.1">
    <property type="nucleotide sequence ID" value="NZ_JAFJYC010000002.1"/>
</dbReference>
<evidence type="ECO:0000313" key="3">
    <source>
        <dbReference type="Proteomes" id="UP000811282"/>
    </source>
</evidence>
<dbReference type="Gene3D" id="3.30.1330.40">
    <property type="entry name" value="RutC-like"/>
    <property type="match status" value="1"/>
</dbReference>
<dbReference type="PANTHER" id="PTHR47328:SF1">
    <property type="entry name" value="RUTC FAMILY PROTEIN YOAB"/>
    <property type="match status" value="1"/>
</dbReference>
<evidence type="ECO:0000256" key="1">
    <source>
        <dbReference type="ARBA" id="ARBA00010552"/>
    </source>
</evidence>
<protein>
    <submittedName>
        <fullName evidence="2">RidA family protein</fullName>
    </submittedName>
</protein>
<keyword evidence="3" id="KW-1185">Reference proteome</keyword>
<dbReference type="InterPro" id="IPR019897">
    <property type="entry name" value="RidA_CS"/>
</dbReference>
<organism evidence="2 3">
    <name type="scientific">Candidatus Sodalis endolongispinus</name>
    <dbReference type="NCBI Taxonomy" id="2812662"/>
    <lineage>
        <taxon>Bacteria</taxon>
        <taxon>Pseudomonadati</taxon>
        <taxon>Pseudomonadota</taxon>
        <taxon>Gammaproteobacteria</taxon>
        <taxon>Enterobacterales</taxon>
        <taxon>Bruguierivoracaceae</taxon>
        <taxon>Sodalis</taxon>
    </lineage>
</organism>
<dbReference type="CDD" id="cd06150">
    <property type="entry name" value="YjgF_YER057c_UK114_like_2"/>
    <property type="match status" value="1"/>
</dbReference>
<dbReference type="SUPFAM" id="SSF55298">
    <property type="entry name" value="YjgF-like"/>
    <property type="match status" value="1"/>
</dbReference>
<dbReference type="PROSITE" id="PS01094">
    <property type="entry name" value="UPF0076"/>
    <property type="match status" value="1"/>
</dbReference>
<comment type="caution">
    <text evidence="2">The sequence shown here is derived from an EMBL/GenBank/DDBJ whole genome shotgun (WGS) entry which is preliminary data.</text>
</comment>
<dbReference type="Pfam" id="PF01042">
    <property type="entry name" value="Ribonuc_L-PSP"/>
    <property type="match status" value="1"/>
</dbReference>
<dbReference type="PANTHER" id="PTHR47328">
    <property type="match status" value="1"/>
</dbReference>
<evidence type="ECO:0000313" key="2">
    <source>
        <dbReference type="EMBL" id="MBT9433047.1"/>
    </source>
</evidence>
<proteinExistence type="inferred from homology"/>
<dbReference type="Proteomes" id="UP000811282">
    <property type="component" value="Unassembled WGS sequence"/>
</dbReference>
<accession>A0ABS5YDK2</accession>